<dbReference type="SUPFAM" id="SSF109604">
    <property type="entry name" value="HD-domain/PDEase-like"/>
    <property type="match status" value="1"/>
</dbReference>
<feature type="domain" description="HD-GYP" evidence="1">
    <location>
        <begin position="2"/>
        <end position="193"/>
    </location>
</feature>
<dbReference type="Gene3D" id="1.10.3210.10">
    <property type="entry name" value="Hypothetical protein af1432"/>
    <property type="match status" value="1"/>
</dbReference>
<dbReference type="InterPro" id="IPR003607">
    <property type="entry name" value="HD/PDEase_dom"/>
</dbReference>
<gene>
    <name evidence="2" type="ORF">S01H1_20416</name>
</gene>
<dbReference type="PANTHER" id="PTHR43155">
    <property type="entry name" value="CYCLIC DI-GMP PHOSPHODIESTERASE PA4108-RELATED"/>
    <property type="match status" value="1"/>
</dbReference>
<proteinExistence type="predicted"/>
<dbReference type="CDD" id="cd00077">
    <property type="entry name" value="HDc"/>
    <property type="match status" value="1"/>
</dbReference>
<reference evidence="2" key="1">
    <citation type="journal article" date="2014" name="Front. Microbiol.">
        <title>High frequency of phylogenetically diverse reductive dehalogenase-homologous genes in deep subseafloor sedimentary metagenomes.</title>
        <authorList>
            <person name="Kawai M."/>
            <person name="Futagami T."/>
            <person name="Toyoda A."/>
            <person name="Takaki Y."/>
            <person name="Nishi S."/>
            <person name="Hori S."/>
            <person name="Arai W."/>
            <person name="Tsubouchi T."/>
            <person name="Morono Y."/>
            <person name="Uchiyama I."/>
            <person name="Ito T."/>
            <person name="Fujiyama A."/>
            <person name="Inagaki F."/>
            <person name="Takami H."/>
        </authorList>
    </citation>
    <scope>NUCLEOTIDE SEQUENCE</scope>
    <source>
        <strain evidence="2">Expedition CK06-06</strain>
    </source>
</reference>
<protein>
    <recommendedName>
        <fullName evidence="1">HD-GYP domain-containing protein</fullName>
    </recommendedName>
</protein>
<comment type="caution">
    <text evidence="2">The sequence shown here is derived from an EMBL/GenBank/DDBJ whole genome shotgun (WGS) entry which is preliminary data.</text>
</comment>
<dbReference type="NCBIfam" id="TIGR00277">
    <property type="entry name" value="HDIG"/>
    <property type="match status" value="1"/>
</dbReference>
<dbReference type="EMBL" id="BARS01011170">
    <property type="protein sequence ID" value="GAF99392.1"/>
    <property type="molecule type" value="Genomic_DNA"/>
</dbReference>
<dbReference type="InterPro" id="IPR037522">
    <property type="entry name" value="HD_GYP_dom"/>
</dbReference>
<feature type="non-terminal residue" evidence="2">
    <location>
        <position position="1"/>
    </location>
</feature>
<dbReference type="Pfam" id="PF13487">
    <property type="entry name" value="HD_5"/>
    <property type="match status" value="1"/>
</dbReference>
<evidence type="ECO:0000259" key="1">
    <source>
        <dbReference type="PROSITE" id="PS51832"/>
    </source>
</evidence>
<sequence>KLKKTMDATIDTMSKIIEAKDPYTSGHQQRVCQLAVPLAQEMKLSEDKVEGIRIASLIHDIGKISIPTEILSKPIKLTDIEFSLIKDHSLTGYDILRSIDFSYPIAQIVLQHHERLNGTGYPQGLKGDKIILEARIIGVADVVEAMSSHRPYRPALGIDAALEEIFKNKGILYDPEVVDVCLKLFKEKGFEFK</sequence>
<evidence type="ECO:0000313" key="2">
    <source>
        <dbReference type="EMBL" id="GAF99392.1"/>
    </source>
</evidence>
<organism evidence="2">
    <name type="scientific">marine sediment metagenome</name>
    <dbReference type="NCBI Taxonomy" id="412755"/>
    <lineage>
        <taxon>unclassified sequences</taxon>
        <taxon>metagenomes</taxon>
        <taxon>ecological metagenomes</taxon>
    </lineage>
</organism>
<dbReference type="AlphaFoldDB" id="X0UG58"/>
<name>X0UG58_9ZZZZ</name>
<dbReference type="PROSITE" id="PS51832">
    <property type="entry name" value="HD_GYP"/>
    <property type="match status" value="1"/>
</dbReference>
<accession>X0UG58</accession>
<dbReference type="InterPro" id="IPR006675">
    <property type="entry name" value="HDIG_dom"/>
</dbReference>
<dbReference type="SMART" id="SM00471">
    <property type="entry name" value="HDc"/>
    <property type="match status" value="1"/>
</dbReference>
<dbReference type="PANTHER" id="PTHR43155:SF2">
    <property type="entry name" value="CYCLIC DI-GMP PHOSPHODIESTERASE PA4108"/>
    <property type="match status" value="1"/>
</dbReference>